<feature type="transmembrane region" description="Helical" evidence="12">
    <location>
        <begin position="39"/>
        <end position="60"/>
    </location>
</feature>
<evidence type="ECO:0000256" key="10">
    <source>
        <dbReference type="ARBA" id="ARBA00023136"/>
    </source>
</evidence>
<evidence type="ECO:0000256" key="3">
    <source>
        <dbReference type="ARBA" id="ARBA00022516"/>
    </source>
</evidence>
<comment type="similarity">
    <text evidence="2">Belongs to the fatty acid desaturase type 2 family.</text>
</comment>
<evidence type="ECO:0000313" key="14">
    <source>
        <dbReference type="EMBL" id="PTQ89243.1"/>
    </source>
</evidence>
<evidence type="ECO:0000256" key="9">
    <source>
        <dbReference type="ARBA" id="ARBA00023098"/>
    </source>
</evidence>
<accession>A0A2T5IZ06</accession>
<evidence type="ECO:0000256" key="4">
    <source>
        <dbReference type="ARBA" id="ARBA00022692"/>
    </source>
</evidence>
<dbReference type="InterPro" id="IPR015876">
    <property type="entry name" value="Acyl-CoA_DS"/>
</dbReference>
<dbReference type="Proteomes" id="UP000244223">
    <property type="component" value="Unassembled WGS sequence"/>
</dbReference>
<evidence type="ECO:0000256" key="11">
    <source>
        <dbReference type="ARBA" id="ARBA00023160"/>
    </source>
</evidence>
<dbReference type="CDD" id="cd03505">
    <property type="entry name" value="Delta9-FADS-like"/>
    <property type="match status" value="1"/>
</dbReference>
<evidence type="ECO:0000259" key="13">
    <source>
        <dbReference type="Pfam" id="PF00487"/>
    </source>
</evidence>
<organism evidence="14 15">
    <name type="scientific">Agitococcus lubricus</name>
    <dbReference type="NCBI Taxonomy" id="1077255"/>
    <lineage>
        <taxon>Bacteria</taxon>
        <taxon>Pseudomonadati</taxon>
        <taxon>Pseudomonadota</taxon>
        <taxon>Gammaproteobacteria</taxon>
        <taxon>Moraxellales</taxon>
        <taxon>Moraxellaceae</taxon>
        <taxon>Agitococcus</taxon>
    </lineage>
</organism>
<dbReference type="GO" id="GO:0016020">
    <property type="term" value="C:membrane"/>
    <property type="evidence" value="ECO:0007669"/>
    <property type="project" value="UniProtKB-SubCell"/>
</dbReference>
<dbReference type="AlphaFoldDB" id="A0A2T5IZ06"/>
<keyword evidence="3" id="KW-0444">Lipid biosynthesis</keyword>
<dbReference type="OrthoDB" id="9768289at2"/>
<dbReference type="InterPro" id="IPR005804">
    <property type="entry name" value="FA_desaturase_dom"/>
</dbReference>
<dbReference type="PRINTS" id="PR00075">
    <property type="entry name" value="FACDDSATRASE"/>
</dbReference>
<dbReference type="PANTHER" id="PTHR11351">
    <property type="entry name" value="ACYL-COA DESATURASE"/>
    <property type="match status" value="1"/>
</dbReference>
<protein>
    <submittedName>
        <fullName evidence="14">Stearoyl-CoA desaturase (Delta-9 desaturase)</fullName>
    </submittedName>
</protein>
<dbReference type="RefSeq" id="WP_107865874.1">
    <property type="nucleotide sequence ID" value="NZ_QAON01000008.1"/>
</dbReference>
<dbReference type="GO" id="GO:0016717">
    <property type="term" value="F:oxidoreductase activity, acting on paired donors, with oxidation of a pair of donors resulting in the reduction of molecular oxygen to two molecules of water"/>
    <property type="evidence" value="ECO:0007669"/>
    <property type="project" value="InterPro"/>
</dbReference>
<keyword evidence="11" id="KW-0275">Fatty acid biosynthesis</keyword>
<comment type="subcellular location">
    <subcellularLocation>
        <location evidence="1">Membrane</location>
        <topology evidence="1">Multi-pass membrane protein</topology>
    </subcellularLocation>
</comment>
<feature type="transmembrane region" description="Helical" evidence="12">
    <location>
        <begin position="12"/>
        <end position="33"/>
    </location>
</feature>
<comment type="caution">
    <text evidence="14">The sequence shown here is derived from an EMBL/GenBank/DDBJ whole genome shotgun (WGS) entry which is preliminary data.</text>
</comment>
<evidence type="ECO:0000256" key="7">
    <source>
        <dbReference type="ARBA" id="ARBA00023002"/>
    </source>
</evidence>
<feature type="transmembrane region" description="Helical" evidence="12">
    <location>
        <begin position="156"/>
        <end position="176"/>
    </location>
</feature>
<proteinExistence type="inferred from homology"/>
<keyword evidence="5" id="KW-0276">Fatty acid metabolism</keyword>
<reference evidence="14 15" key="1">
    <citation type="submission" date="2018-04" db="EMBL/GenBank/DDBJ databases">
        <title>Genomic Encyclopedia of Archaeal and Bacterial Type Strains, Phase II (KMG-II): from individual species to whole genera.</title>
        <authorList>
            <person name="Goeker M."/>
        </authorList>
    </citation>
    <scope>NUCLEOTIDE SEQUENCE [LARGE SCALE GENOMIC DNA]</scope>
    <source>
        <strain evidence="14 15">DSM 5822</strain>
    </source>
</reference>
<feature type="transmembrane region" description="Helical" evidence="12">
    <location>
        <begin position="182"/>
        <end position="201"/>
    </location>
</feature>
<keyword evidence="10 12" id="KW-0472">Membrane</keyword>
<keyword evidence="15" id="KW-1185">Reference proteome</keyword>
<evidence type="ECO:0000256" key="1">
    <source>
        <dbReference type="ARBA" id="ARBA00004141"/>
    </source>
</evidence>
<keyword evidence="4 12" id="KW-0812">Transmembrane</keyword>
<keyword evidence="8" id="KW-0408">Iron</keyword>
<evidence type="ECO:0000313" key="15">
    <source>
        <dbReference type="Proteomes" id="UP000244223"/>
    </source>
</evidence>
<dbReference type="EMBL" id="QAON01000008">
    <property type="protein sequence ID" value="PTQ89243.1"/>
    <property type="molecule type" value="Genomic_DNA"/>
</dbReference>
<evidence type="ECO:0000256" key="5">
    <source>
        <dbReference type="ARBA" id="ARBA00022832"/>
    </source>
</evidence>
<keyword evidence="7" id="KW-0560">Oxidoreductase</keyword>
<gene>
    <name evidence="14" type="ORF">C8N29_108127</name>
</gene>
<dbReference type="PANTHER" id="PTHR11351:SF31">
    <property type="entry name" value="DESATURASE 1, ISOFORM A-RELATED"/>
    <property type="match status" value="1"/>
</dbReference>
<keyword evidence="6 12" id="KW-1133">Transmembrane helix</keyword>
<dbReference type="GO" id="GO:0006633">
    <property type="term" value="P:fatty acid biosynthetic process"/>
    <property type="evidence" value="ECO:0007669"/>
    <property type="project" value="UniProtKB-KW"/>
</dbReference>
<feature type="domain" description="Fatty acid desaturase" evidence="13">
    <location>
        <begin position="42"/>
        <end position="261"/>
    </location>
</feature>
<evidence type="ECO:0000256" key="2">
    <source>
        <dbReference type="ARBA" id="ARBA00008749"/>
    </source>
</evidence>
<dbReference type="Pfam" id="PF00487">
    <property type="entry name" value="FA_desaturase"/>
    <property type="match status" value="1"/>
</dbReference>
<evidence type="ECO:0000256" key="6">
    <source>
        <dbReference type="ARBA" id="ARBA00022989"/>
    </source>
</evidence>
<sequence length="385" mass="45407">MSQHPKPPVNWLAAIVLLSTPIAALIAIPWYAMNHDFSTSAWVLMVVYLYMNGLGITAGYHRLWAHKAYDAHWSVQIVLMLWGTAAIQNSILNWASGHRVHHRFVDDVDKDPYSAKRGFWFSHIGWMLRDYPSGQLDYSNSPDLLKNKIVMFQHKYYLPLVLLMNIAVPMLVGYAIGDFWGGVLLVGLLRLVLSHHFTFFINSLAHMWGNRPYTDENTARDNFWLALLTYGEGYHNFHHIFQYDYRNGVKWWQFDPTKWLIFALSCVGLTRNLKRIPNFTIRKAQLMMQFKRAQEQLEQKQRLLPNVDIEALKQRIAQEYDAFVLTMNEWGKLKEEWYNEKKEAVMQKWEDAAFKTRFNEIEYRLKMQSKRMQLLMQQMVQPIPA</sequence>
<keyword evidence="9" id="KW-0443">Lipid metabolism</keyword>
<evidence type="ECO:0000256" key="8">
    <source>
        <dbReference type="ARBA" id="ARBA00023004"/>
    </source>
</evidence>
<name>A0A2T5IZ06_9GAMM</name>
<evidence type="ECO:0000256" key="12">
    <source>
        <dbReference type="SAM" id="Phobius"/>
    </source>
</evidence>